<protein>
    <submittedName>
        <fullName evidence="1">Transposase</fullName>
    </submittedName>
</protein>
<evidence type="ECO:0000313" key="1">
    <source>
        <dbReference type="EMBL" id="QDV07250.1"/>
    </source>
</evidence>
<gene>
    <name evidence="1" type="ORF">Poly30_27690</name>
</gene>
<dbReference type="Proteomes" id="UP000320390">
    <property type="component" value="Chromosome"/>
</dbReference>
<dbReference type="Pfam" id="PF01527">
    <property type="entry name" value="HTH_Tnp_1"/>
    <property type="match status" value="1"/>
</dbReference>
<reference evidence="1 2" key="1">
    <citation type="submission" date="2019-02" db="EMBL/GenBank/DDBJ databases">
        <title>Deep-cultivation of Planctomycetes and their phenomic and genomic characterization uncovers novel biology.</title>
        <authorList>
            <person name="Wiegand S."/>
            <person name="Jogler M."/>
            <person name="Boedeker C."/>
            <person name="Pinto D."/>
            <person name="Vollmers J."/>
            <person name="Rivas-Marin E."/>
            <person name="Kohn T."/>
            <person name="Peeters S.H."/>
            <person name="Heuer A."/>
            <person name="Rast P."/>
            <person name="Oberbeckmann S."/>
            <person name="Bunk B."/>
            <person name="Jeske O."/>
            <person name="Meyerdierks A."/>
            <person name="Storesund J.E."/>
            <person name="Kallscheuer N."/>
            <person name="Luecker S."/>
            <person name="Lage O.M."/>
            <person name="Pohl T."/>
            <person name="Merkel B.J."/>
            <person name="Hornburger P."/>
            <person name="Mueller R.-W."/>
            <person name="Bruemmer F."/>
            <person name="Labrenz M."/>
            <person name="Spormann A.M."/>
            <person name="Op den Camp H."/>
            <person name="Overmann J."/>
            <person name="Amann R."/>
            <person name="Jetten M.S.M."/>
            <person name="Mascher T."/>
            <person name="Medema M.H."/>
            <person name="Devos D.P."/>
            <person name="Kaster A.-K."/>
            <person name="Ovreas L."/>
            <person name="Rohde M."/>
            <person name="Galperin M.Y."/>
            <person name="Jogler C."/>
        </authorList>
    </citation>
    <scope>NUCLEOTIDE SEQUENCE [LARGE SCALE GENOMIC DNA]</scope>
    <source>
        <strain evidence="1 2">Poly30</strain>
    </source>
</reference>
<dbReference type="GO" id="GO:0004803">
    <property type="term" value="F:transposase activity"/>
    <property type="evidence" value="ECO:0007669"/>
    <property type="project" value="InterPro"/>
</dbReference>
<dbReference type="AlphaFoldDB" id="A0A518ET24"/>
<name>A0A518ET24_9BACT</name>
<accession>A0A518ET24</accession>
<evidence type="ECO:0000313" key="2">
    <source>
        <dbReference type="Proteomes" id="UP000320390"/>
    </source>
</evidence>
<dbReference type="SUPFAM" id="SSF46689">
    <property type="entry name" value="Homeodomain-like"/>
    <property type="match status" value="1"/>
</dbReference>
<dbReference type="InterPro" id="IPR002514">
    <property type="entry name" value="Transposase_8"/>
</dbReference>
<dbReference type="GO" id="GO:0003677">
    <property type="term" value="F:DNA binding"/>
    <property type="evidence" value="ECO:0007669"/>
    <property type="project" value="InterPro"/>
</dbReference>
<dbReference type="RefSeq" id="WP_419191356.1">
    <property type="nucleotide sequence ID" value="NZ_CP036434.1"/>
</dbReference>
<sequence>MGGIYVPKYSNGLKARMIQRMTGPEGISANALSRSVGISQSTLSQWVRERSLDGMRDKNSKKARSRSGAEKLRIVQEAAACSEEELGAYLRREGIHSAQLDEWTGIAEAAALAGLSPQKRSKGKPSVDADVVDELRKDLRRKEKALAEVTAILVLKKRIQEIWGDGDGDTDTRSAT</sequence>
<organism evidence="1 2">
    <name type="scientific">Saltatorellus ferox</name>
    <dbReference type="NCBI Taxonomy" id="2528018"/>
    <lineage>
        <taxon>Bacteria</taxon>
        <taxon>Pseudomonadati</taxon>
        <taxon>Planctomycetota</taxon>
        <taxon>Planctomycetia</taxon>
        <taxon>Planctomycetia incertae sedis</taxon>
        <taxon>Saltatorellus</taxon>
    </lineage>
</organism>
<dbReference type="GO" id="GO:0006313">
    <property type="term" value="P:DNA transposition"/>
    <property type="evidence" value="ECO:0007669"/>
    <property type="project" value="InterPro"/>
</dbReference>
<dbReference type="EMBL" id="CP036434">
    <property type="protein sequence ID" value="QDV07250.1"/>
    <property type="molecule type" value="Genomic_DNA"/>
</dbReference>
<proteinExistence type="predicted"/>
<keyword evidence="2" id="KW-1185">Reference proteome</keyword>
<dbReference type="InterPro" id="IPR009057">
    <property type="entry name" value="Homeodomain-like_sf"/>
</dbReference>